<dbReference type="InterPro" id="IPR004046">
    <property type="entry name" value="GST_C"/>
</dbReference>
<name>A0ABR1Z2Q0_9PEZI</name>
<comment type="caution">
    <text evidence="4">The sequence shown here is derived from an EMBL/GenBank/DDBJ whole genome shotgun (WGS) entry which is preliminary data.</text>
</comment>
<dbReference type="InterPro" id="IPR050213">
    <property type="entry name" value="GST_superfamily"/>
</dbReference>
<dbReference type="InterPro" id="IPR036249">
    <property type="entry name" value="Thioredoxin-like_sf"/>
</dbReference>
<accession>A0ABR1Z2Q0</accession>
<feature type="domain" description="GST N-terminal" evidence="2">
    <location>
        <begin position="22"/>
        <end position="111"/>
    </location>
</feature>
<feature type="region of interest" description="Disordered" evidence="1">
    <location>
        <begin position="1"/>
        <end position="21"/>
    </location>
</feature>
<dbReference type="Pfam" id="PF14497">
    <property type="entry name" value="GST_C_3"/>
    <property type="match status" value="1"/>
</dbReference>
<dbReference type="Gene3D" id="3.40.30.10">
    <property type="entry name" value="Glutaredoxin"/>
    <property type="match status" value="1"/>
</dbReference>
<dbReference type="SUPFAM" id="SSF52833">
    <property type="entry name" value="Thioredoxin-like"/>
    <property type="match status" value="1"/>
</dbReference>
<dbReference type="PROSITE" id="PS50405">
    <property type="entry name" value="GST_CTER"/>
    <property type="match status" value="1"/>
</dbReference>
<proteinExistence type="predicted"/>
<dbReference type="PANTHER" id="PTHR11571:SF263">
    <property type="entry name" value="GLUTATHIONE S-TRANSFERASE"/>
    <property type="match status" value="1"/>
</dbReference>
<dbReference type="InterPro" id="IPR036282">
    <property type="entry name" value="Glutathione-S-Trfase_C_sf"/>
</dbReference>
<dbReference type="EMBL" id="JBBWRZ010000001">
    <property type="protein sequence ID" value="KAK8246310.1"/>
    <property type="molecule type" value="Genomic_DNA"/>
</dbReference>
<evidence type="ECO:0000259" key="3">
    <source>
        <dbReference type="PROSITE" id="PS50405"/>
    </source>
</evidence>
<dbReference type="PANTHER" id="PTHR11571">
    <property type="entry name" value="GLUTATHIONE S-TRANSFERASE"/>
    <property type="match status" value="1"/>
</dbReference>
<dbReference type="CDD" id="cd03192">
    <property type="entry name" value="GST_C_Sigma_like"/>
    <property type="match status" value="1"/>
</dbReference>
<evidence type="ECO:0000259" key="2">
    <source>
        <dbReference type="PROSITE" id="PS50404"/>
    </source>
</evidence>
<dbReference type="InterPro" id="IPR010987">
    <property type="entry name" value="Glutathione-S-Trfase_C-like"/>
</dbReference>
<dbReference type="Proteomes" id="UP001492380">
    <property type="component" value="Unassembled WGS sequence"/>
</dbReference>
<reference evidence="4 5" key="1">
    <citation type="submission" date="2024-04" db="EMBL/GenBank/DDBJ databases">
        <title>Phyllosticta paracitricarpa is synonymous to the EU quarantine fungus P. citricarpa based on phylogenomic analyses.</title>
        <authorList>
            <consortium name="Lawrence Berkeley National Laboratory"/>
            <person name="Van Ingen-Buijs V.A."/>
            <person name="Van Westerhoven A.C."/>
            <person name="Haridas S."/>
            <person name="Skiadas P."/>
            <person name="Martin F."/>
            <person name="Groenewald J.Z."/>
            <person name="Crous P.W."/>
            <person name="Seidl M.F."/>
        </authorList>
    </citation>
    <scope>NUCLEOTIDE SEQUENCE [LARGE SCALE GENOMIC DNA]</scope>
    <source>
        <strain evidence="4 5">CBS 123374</strain>
    </source>
</reference>
<feature type="domain" description="GST C-terminal" evidence="3">
    <location>
        <begin position="119"/>
        <end position="260"/>
    </location>
</feature>
<dbReference type="SUPFAM" id="SSF47616">
    <property type="entry name" value="GST C-terminal domain-like"/>
    <property type="match status" value="1"/>
</dbReference>
<sequence length="277" mass="30863">MSAAASPPSKRARTAENTQDTTYELLYHPTIPGRGEYIRLIFEASSVPYTDVSNSTKNDVYWALSTTPTQSHPPIFALPALRVSFPQNDPLVISQTPSIVEYVAHAVGLAPGPPLSAANLLARQLLLTALDLSNETHDTHHPIAVMMYYEEQKAEAARRAADFRGSRLPKFLAHLEAALEWNKEDVEGRRGGGRYLVGHGLSYADLVWWQVLDGLLYAFPNELAARKSDYPHIFDTFYPGIKNDEGAVSAYVKSDRRLPYSDGLYRRYPELDREAAA</sequence>
<evidence type="ECO:0000256" key="1">
    <source>
        <dbReference type="SAM" id="MobiDB-lite"/>
    </source>
</evidence>
<evidence type="ECO:0000313" key="4">
    <source>
        <dbReference type="EMBL" id="KAK8246310.1"/>
    </source>
</evidence>
<dbReference type="InterPro" id="IPR004045">
    <property type="entry name" value="Glutathione_S-Trfase_N"/>
</dbReference>
<keyword evidence="5" id="KW-1185">Reference proteome</keyword>
<gene>
    <name evidence="4" type="ORF">HDK90DRAFT_506103</name>
</gene>
<dbReference type="PROSITE" id="PS50404">
    <property type="entry name" value="GST_NTER"/>
    <property type="match status" value="1"/>
</dbReference>
<organism evidence="4 5">
    <name type="scientific">Phyllosticta capitalensis</name>
    <dbReference type="NCBI Taxonomy" id="121624"/>
    <lineage>
        <taxon>Eukaryota</taxon>
        <taxon>Fungi</taxon>
        <taxon>Dikarya</taxon>
        <taxon>Ascomycota</taxon>
        <taxon>Pezizomycotina</taxon>
        <taxon>Dothideomycetes</taxon>
        <taxon>Dothideomycetes incertae sedis</taxon>
        <taxon>Botryosphaeriales</taxon>
        <taxon>Phyllostictaceae</taxon>
        <taxon>Phyllosticta</taxon>
    </lineage>
</organism>
<protein>
    <submittedName>
        <fullName evidence="4">Glutathione S-transferase protein-like protein</fullName>
    </submittedName>
</protein>
<evidence type="ECO:0000313" key="5">
    <source>
        <dbReference type="Proteomes" id="UP001492380"/>
    </source>
</evidence>
<dbReference type="Gene3D" id="1.20.1050.10">
    <property type="match status" value="1"/>
</dbReference>